<dbReference type="RefSeq" id="WP_186955752.1">
    <property type="nucleotide sequence ID" value="NZ_JACOFX010000015.1"/>
</dbReference>
<dbReference type="CDD" id="cd16922">
    <property type="entry name" value="HATPase_EvgS-ArcB-TorS-like"/>
    <property type="match status" value="1"/>
</dbReference>
<dbReference type="InterPro" id="IPR036890">
    <property type="entry name" value="HATPase_C_sf"/>
</dbReference>
<proteinExistence type="predicted"/>
<dbReference type="Pfam" id="PF13185">
    <property type="entry name" value="GAF_2"/>
    <property type="match status" value="1"/>
</dbReference>
<dbReference type="InterPro" id="IPR001789">
    <property type="entry name" value="Sig_transdc_resp-reg_receiver"/>
</dbReference>
<comment type="catalytic activity">
    <reaction evidence="1">
        <text>ATP + protein L-histidine = ADP + protein N-phospho-L-histidine.</text>
        <dbReference type="EC" id="2.7.13.3"/>
    </reaction>
</comment>
<sequence>MKKLSTEFRLLAGLMFGLALLLSAGWQLYRSLQDYRENSLLVTHTYQVLDQLYEVKSGVLELESIQRLYFITGDDVFTSQRDSKSAQIRQAEKKIAELTVDNPRQQLLYKNLALKLNERLIALDKVLQIYQAEGYPAVRKHLVSGTPRIVMEGLLVQISSMEEEERVLQQQRRTQVENSFVQARHIGILVLIITLAGGVLLWWQFRRDQIQRAEAETAVRDSESLLKQVLDILPVGVLICNREGSLTTINPGAKLIWGGSRQVNMDQYGEYAGWWPDTGKRITSDEWALARTMKTGETILAELADIRCFDGSRKTITNSTAPLRDDNGNIVGGLSVNVDVTEFTMTERKLRTAAHYDDTQVKAQILFTASFERNKIFDSLLTLLAERHGYQMSALYSFDEWYARFRCEASHGLGRDIPREFELGEGLLGQAALTGKSNSLDTSRLSLQTGLADFSPKHVLMIPVMYQEHRLAVMVLATTNNVISGEQAFLERLAGQLGVALHNLRQYNDLKLLADQLRTSSDEIAAKNQQLEQASRMKSEFLANMSHELRTPLNAIVGFSEILKDGLMGSLSSQQKDAAVDIFNSGKHLLALINDILDLSKIEAGKMQINLEPTDIASLVQSSLQVIREQATLQNLQVTAKIQEGMGEIWLDEVKLKQIIYNLLSNAVKFTPEGGRVHLSARRIDGYQAAGGRFEHYLEITVSDSGIGIPQEAQPLLFQAFTQIDSSLSRKHQGTGLGLAMVKRMAELHEGSVSMSSIVGKGSTFSILLPWRTANLPGKYGTAPATPSVVNSVSSDNSLASGELLALIIEDDDQAAEVLRVQLESEGFRILRASTAEAALNLAEETHPDLITLDILLPGMDGWEFLERFKQRPLFAFTPVVIISIVADRGRGLSLGAAHVMQKPIARENLTTALTVLGFCNDPKATQKIALVVDDDPKAVKLVTTQLDSFGYRTLGALGGQEGINMARQYTPDLIVLDLMMPEINGFDVVEALKSDTVTASIPIIVLTAKQVTAEDRVRLSGDVKKVMEKSDFNHGRFIGEVRRAMTGRGK</sequence>
<dbReference type="Pfam" id="PF00072">
    <property type="entry name" value="Response_reg"/>
    <property type="match status" value="2"/>
</dbReference>
<dbReference type="SUPFAM" id="SSF55874">
    <property type="entry name" value="ATPase domain of HSP90 chaperone/DNA topoisomerase II/histidine kinase"/>
    <property type="match status" value="1"/>
</dbReference>
<dbReference type="InterPro" id="IPR029016">
    <property type="entry name" value="GAF-like_dom_sf"/>
</dbReference>
<feature type="modified residue" description="4-aspartylphosphate" evidence="6">
    <location>
        <position position="978"/>
    </location>
</feature>
<feature type="domain" description="PAC" evidence="10">
    <location>
        <begin position="299"/>
        <end position="352"/>
    </location>
</feature>
<dbReference type="CDD" id="cd17574">
    <property type="entry name" value="REC_OmpR"/>
    <property type="match status" value="1"/>
</dbReference>
<keyword evidence="7" id="KW-0472">Membrane</keyword>
<dbReference type="Pfam" id="PF02518">
    <property type="entry name" value="HATPase_c"/>
    <property type="match status" value="1"/>
</dbReference>
<dbReference type="Gene3D" id="3.30.450.40">
    <property type="match status" value="1"/>
</dbReference>
<feature type="modified residue" description="4-aspartylphosphate" evidence="6">
    <location>
        <position position="854"/>
    </location>
</feature>
<dbReference type="SUPFAM" id="SSF52172">
    <property type="entry name" value="CheY-like"/>
    <property type="match status" value="2"/>
</dbReference>
<reference evidence="11 12" key="1">
    <citation type="submission" date="2020-08" db="EMBL/GenBank/DDBJ databases">
        <title>Novel species isolated from subtropical streams in China.</title>
        <authorList>
            <person name="Lu H."/>
        </authorList>
    </citation>
    <scope>NUCLEOTIDE SEQUENCE [LARGE SCALE GENOMIC DNA]</scope>
    <source>
        <strain evidence="11 12">NL8W</strain>
    </source>
</reference>
<evidence type="ECO:0000256" key="3">
    <source>
        <dbReference type="ARBA" id="ARBA00022553"/>
    </source>
</evidence>
<dbReference type="InterPro" id="IPR011006">
    <property type="entry name" value="CheY-like_superfamily"/>
</dbReference>
<dbReference type="PROSITE" id="PS50113">
    <property type="entry name" value="PAC"/>
    <property type="match status" value="1"/>
</dbReference>
<dbReference type="Pfam" id="PF05227">
    <property type="entry name" value="CHASE3"/>
    <property type="match status" value="1"/>
</dbReference>
<dbReference type="InterPro" id="IPR004358">
    <property type="entry name" value="Sig_transdc_His_kin-like_C"/>
</dbReference>
<keyword evidence="7" id="KW-0812">Transmembrane</keyword>
<dbReference type="SMART" id="SM00388">
    <property type="entry name" value="HisKA"/>
    <property type="match status" value="1"/>
</dbReference>
<evidence type="ECO:0000313" key="12">
    <source>
        <dbReference type="Proteomes" id="UP000646911"/>
    </source>
</evidence>
<evidence type="ECO:0000313" key="11">
    <source>
        <dbReference type="EMBL" id="MBC3910241.1"/>
    </source>
</evidence>
<evidence type="ECO:0000256" key="1">
    <source>
        <dbReference type="ARBA" id="ARBA00000085"/>
    </source>
</evidence>
<comment type="caution">
    <text evidence="11">The sequence shown here is derived from an EMBL/GenBank/DDBJ whole genome shotgun (WGS) entry which is preliminary data.</text>
</comment>
<dbReference type="PANTHER" id="PTHR43047:SF63">
    <property type="entry name" value="HISTIDINE KINASE"/>
    <property type="match status" value="1"/>
</dbReference>
<keyword evidence="12" id="KW-1185">Reference proteome</keyword>
<dbReference type="Gene3D" id="3.40.50.2300">
    <property type="match status" value="2"/>
</dbReference>
<keyword evidence="4" id="KW-0808">Transferase</keyword>
<dbReference type="SMART" id="SM00448">
    <property type="entry name" value="REC"/>
    <property type="match status" value="2"/>
</dbReference>
<dbReference type="EMBL" id="JACOFX010000015">
    <property type="protein sequence ID" value="MBC3910241.1"/>
    <property type="molecule type" value="Genomic_DNA"/>
</dbReference>
<dbReference type="Pfam" id="PF00512">
    <property type="entry name" value="HisKA"/>
    <property type="match status" value="1"/>
</dbReference>
<dbReference type="InterPro" id="IPR003661">
    <property type="entry name" value="HisK_dim/P_dom"/>
</dbReference>
<dbReference type="PROSITE" id="PS50110">
    <property type="entry name" value="RESPONSE_REGULATORY"/>
    <property type="match status" value="2"/>
</dbReference>
<dbReference type="SMART" id="SM00387">
    <property type="entry name" value="HATPase_c"/>
    <property type="match status" value="1"/>
</dbReference>
<gene>
    <name evidence="11" type="ORF">H8L47_21995</name>
</gene>
<dbReference type="InterPro" id="IPR003018">
    <property type="entry name" value="GAF"/>
</dbReference>
<dbReference type="InterPro" id="IPR003594">
    <property type="entry name" value="HATPase_dom"/>
</dbReference>
<evidence type="ECO:0000259" key="8">
    <source>
        <dbReference type="PROSITE" id="PS50109"/>
    </source>
</evidence>
<dbReference type="InterPro" id="IPR000700">
    <property type="entry name" value="PAS-assoc_C"/>
</dbReference>
<keyword evidence="5" id="KW-0418">Kinase</keyword>
<dbReference type="InterPro" id="IPR005467">
    <property type="entry name" value="His_kinase_dom"/>
</dbReference>
<dbReference type="Gene3D" id="3.30.565.10">
    <property type="entry name" value="Histidine kinase-like ATPase, C-terminal domain"/>
    <property type="match status" value="1"/>
</dbReference>
<dbReference type="Gene3D" id="3.30.450.20">
    <property type="entry name" value="PAS domain"/>
    <property type="match status" value="1"/>
</dbReference>
<dbReference type="InterPro" id="IPR007891">
    <property type="entry name" value="CHASE3"/>
</dbReference>
<dbReference type="SMART" id="SM00065">
    <property type="entry name" value="GAF"/>
    <property type="match status" value="1"/>
</dbReference>
<dbReference type="PROSITE" id="PS50109">
    <property type="entry name" value="HIS_KIN"/>
    <property type="match status" value="1"/>
</dbReference>
<dbReference type="InterPro" id="IPR013656">
    <property type="entry name" value="PAS_4"/>
</dbReference>
<dbReference type="Gene3D" id="1.10.287.130">
    <property type="match status" value="1"/>
</dbReference>
<dbReference type="PRINTS" id="PR00344">
    <property type="entry name" value="BCTRLSENSOR"/>
</dbReference>
<dbReference type="EC" id="2.7.13.3" evidence="2"/>
<dbReference type="PANTHER" id="PTHR43047">
    <property type="entry name" value="TWO-COMPONENT HISTIDINE PROTEIN KINASE"/>
    <property type="match status" value="1"/>
</dbReference>
<feature type="transmembrane region" description="Helical" evidence="7">
    <location>
        <begin position="185"/>
        <end position="203"/>
    </location>
</feature>
<name>A0ABR6ZF85_9BURK</name>
<evidence type="ECO:0000256" key="7">
    <source>
        <dbReference type="SAM" id="Phobius"/>
    </source>
</evidence>
<dbReference type="Proteomes" id="UP000646911">
    <property type="component" value="Unassembled WGS sequence"/>
</dbReference>
<feature type="domain" description="Histidine kinase" evidence="8">
    <location>
        <begin position="544"/>
        <end position="773"/>
    </location>
</feature>
<protein>
    <recommendedName>
        <fullName evidence="2">histidine kinase</fullName>
        <ecNumber evidence="2">2.7.13.3</ecNumber>
    </recommendedName>
</protein>
<evidence type="ECO:0000256" key="6">
    <source>
        <dbReference type="PROSITE-ProRule" id="PRU00169"/>
    </source>
</evidence>
<dbReference type="SUPFAM" id="SSF55781">
    <property type="entry name" value="GAF domain-like"/>
    <property type="match status" value="1"/>
</dbReference>
<keyword evidence="7" id="KW-1133">Transmembrane helix</keyword>
<evidence type="ECO:0000256" key="4">
    <source>
        <dbReference type="ARBA" id="ARBA00022679"/>
    </source>
</evidence>
<feature type="domain" description="Response regulatory" evidence="9">
    <location>
        <begin position="805"/>
        <end position="918"/>
    </location>
</feature>
<evidence type="ECO:0000256" key="2">
    <source>
        <dbReference type="ARBA" id="ARBA00012438"/>
    </source>
</evidence>
<dbReference type="SUPFAM" id="SSF55785">
    <property type="entry name" value="PYP-like sensor domain (PAS domain)"/>
    <property type="match status" value="1"/>
</dbReference>
<evidence type="ECO:0000256" key="5">
    <source>
        <dbReference type="ARBA" id="ARBA00022777"/>
    </source>
</evidence>
<keyword evidence="3 6" id="KW-0597">Phosphoprotein</keyword>
<dbReference type="InterPro" id="IPR036097">
    <property type="entry name" value="HisK_dim/P_sf"/>
</dbReference>
<dbReference type="CDD" id="cd00082">
    <property type="entry name" value="HisKA"/>
    <property type="match status" value="1"/>
</dbReference>
<dbReference type="Pfam" id="PF08448">
    <property type="entry name" value="PAS_4"/>
    <property type="match status" value="1"/>
</dbReference>
<dbReference type="InterPro" id="IPR035965">
    <property type="entry name" value="PAS-like_dom_sf"/>
</dbReference>
<organism evidence="11 12">
    <name type="scientific">Undibacterium umbellatum</name>
    <dbReference type="NCBI Taxonomy" id="2762300"/>
    <lineage>
        <taxon>Bacteria</taxon>
        <taxon>Pseudomonadati</taxon>
        <taxon>Pseudomonadota</taxon>
        <taxon>Betaproteobacteria</taxon>
        <taxon>Burkholderiales</taxon>
        <taxon>Oxalobacteraceae</taxon>
        <taxon>Undibacterium</taxon>
    </lineage>
</organism>
<feature type="domain" description="Response regulatory" evidence="9">
    <location>
        <begin position="929"/>
        <end position="1051"/>
    </location>
</feature>
<dbReference type="InterPro" id="IPR000014">
    <property type="entry name" value="PAS"/>
</dbReference>
<evidence type="ECO:0000259" key="9">
    <source>
        <dbReference type="PROSITE" id="PS50110"/>
    </source>
</evidence>
<dbReference type="NCBIfam" id="TIGR00229">
    <property type="entry name" value="sensory_box"/>
    <property type="match status" value="1"/>
</dbReference>
<dbReference type="CDD" id="cd19410">
    <property type="entry name" value="HK9-like_sensor"/>
    <property type="match status" value="1"/>
</dbReference>
<dbReference type="SUPFAM" id="SSF47384">
    <property type="entry name" value="Homodimeric domain of signal transducing histidine kinase"/>
    <property type="match status" value="1"/>
</dbReference>
<accession>A0ABR6ZF85</accession>
<evidence type="ECO:0000259" key="10">
    <source>
        <dbReference type="PROSITE" id="PS50113"/>
    </source>
</evidence>